<dbReference type="OrthoDB" id="5148120at2"/>
<dbReference type="RefSeq" id="WP_010314613.1">
    <property type="nucleotide sequence ID" value="NZ_CP061007.1"/>
</dbReference>
<dbReference type="SMART" id="SM00347">
    <property type="entry name" value="HTH_MARR"/>
    <property type="match status" value="1"/>
</dbReference>
<dbReference type="PRINTS" id="PR00598">
    <property type="entry name" value="HTHMARR"/>
</dbReference>
<feature type="domain" description="HTH marR-type" evidence="4">
    <location>
        <begin position="12"/>
        <end position="146"/>
    </location>
</feature>
<reference evidence="5" key="1">
    <citation type="submission" date="2017-12" db="EMBL/GenBank/DDBJ databases">
        <title>Sequencing the genomes of 1000 Actinobacteria strains.</title>
        <authorList>
            <person name="Klenk H.-P."/>
        </authorList>
    </citation>
    <scope>NUCLEOTIDE SEQUENCE [LARGE SCALE GENOMIC DNA]</scope>
    <source>
        <strain evidence="5">DSM 44228</strain>
    </source>
</reference>
<dbReference type="GO" id="GO:0003700">
    <property type="term" value="F:DNA-binding transcription factor activity"/>
    <property type="evidence" value="ECO:0007669"/>
    <property type="project" value="InterPro"/>
</dbReference>
<dbReference type="Pfam" id="PF01047">
    <property type="entry name" value="MarR"/>
    <property type="match status" value="1"/>
</dbReference>
<evidence type="ECO:0000256" key="2">
    <source>
        <dbReference type="ARBA" id="ARBA00023125"/>
    </source>
</evidence>
<dbReference type="InterPro" id="IPR036390">
    <property type="entry name" value="WH_DNA-bd_sf"/>
</dbReference>
<dbReference type="PROSITE" id="PS50995">
    <property type="entry name" value="HTH_MARR_2"/>
    <property type="match status" value="1"/>
</dbReference>
<dbReference type="GO" id="GO:0006950">
    <property type="term" value="P:response to stress"/>
    <property type="evidence" value="ECO:0007669"/>
    <property type="project" value="TreeGrafter"/>
</dbReference>
<evidence type="ECO:0000256" key="1">
    <source>
        <dbReference type="ARBA" id="ARBA00023015"/>
    </source>
</evidence>
<keyword evidence="2 5" id="KW-0238">DNA-binding</keyword>
<accession>A0A2N3Y0B7</accession>
<organism evidence="5 6">
    <name type="scientific">Saccharopolyspora spinosa</name>
    <dbReference type="NCBI Taxonomy" id="60894"/>
    <lineage>
        <taxon>Bacteria</taxon>
        <taxon>Bacillati</taxon>
        <taxon>Actinomycetota</taxon>
        <taxon>Actinomycetes</taxon>
        <taxon>Pseudonocardiales</taxon>
        <taxon>Pseudonocardiaceae</taxon>
        <taxon>Saccharopolyspora</taxon>
    </lineage>
</organism>
<dbReference type="SUPFAM" id="SSF46785">
    <property type="entry name" value="Winged helix' DNA-binding domain"/>
    <property type="match status" value="1"/>
</dbReference>
<dbReference type="PROSITE" id="PS01117">
    <property type="entry name" value="HTH_MARR_1"/>
    <property type="match status" value="1"/>
</dbReference>
<dbReference type="InterPro" id="IPR036388">
    <property type="entry name" value="WH-like_DNA-bd_sf"/>
</dbReference>
<dbReference type="PANTHER" id="PTHR33164">
    <property type="entry name" value="TRANSCRIPTIONAL REGULATOR, MARR FAMILY"/>
    <property type="match status" value="1"/>
</dbReference>
<dbReference type="AlphaFoldDB" id="A0A2N3Y0B7"/>
<dbReference type="EMBL" id="PJNB01000001">
    <property type="protein sequence ID" value="PKW16362.1"/>
    <property type="molecule type" value="Genomic_DNA"/>
</dbReference>
<name>A0A2N3Y0B7_SACSN</name>
<gene>
    <name evidence="5" type="ORF">A8926_4186</name>
</gene>
<dbReference type="InterPro" id="IPR023187">
    <property type="entry name" value="Tscrpt_reg_MarR-type_CS"/>
</dbReference>
<evidence type="ECO:0000313" key="5">
    <source>
        <dbReference type="EMBL" id="PKW16362.1"/>
    </source>
</evidence>
<evidence type="ECO:0000256" key="3">
    <source>
        <dbReference type="ARBA" id="ARBA00023163"/>
    </source>
</evidence>
<sequence length="169" mass="18706">MDHHTNAELDTAEELGAQLTRLVRLVHRAKSRFTKKGPDGIEQSAYAILFRLIQDGPQRTGRLAEALHSEISTISRQSNALVQHGLVERQADPDDGRASLLAPTAEGQRIFREAHDQRARWLAEVLADWSQADRQALTSLFARLNTDIEARTPSLAEPTCAPQAKGGHE</sequence>
<evidence type="ECO:0000313" key="6">
    <source>
        <dbReference type="Proteomes" id="UP000233786"/>
    </source>
</evidence>
<protein>
    <submittedName>
        <fullName evidence="5">DNA-binding MarR family transcriptional regulator</fullName>
    </submittedName>
</protein>
<keyword evidence="3" id="KW-0804">Transcription</keyword>
<keyword evidence="1" id="KW-0805">Transcription regulation</keyword>
<comment type="caution">
    <text evidence="5">The sequence shown here is derived from an EMBL/GenBank/DDBJ whole genome shotgun (WGS) entry which is preliminary data.</text>
</comment>
<dbReference type="GO" id="GO:0003677">
    <property type="term" value="F:DNA binding"/>
    <property type="evidence" value="ECO:0007669"/>
    <property type="project" value="UniProtKB-KW"/>
</dbReference>
<keyword evidence="6" id="KW-1185">Reference proteome</keyword>
<evidence type="ECO:0000259" key="4">
    <source>
        <dbReference type="PROSITE" id="PS50995"/>
    </source>
</evidence>
<dbReference type="InterPro" id="IPR000835">
    <property type="entry name" value="HTH_MarR-typ"/>
</dbReference>
<dbReference type="PANTHER" id="PTHR33164:SF57">
    <property type="entry name" value="MARR-FAMILY TRANSCRIPTIONAL REGULATOR"/>
    <property type="match status" value="1"/>
</dbReference>
<dbReference type="Proteomes" id="UP000233786">
    <property type="component" value="Unassembled WGS sequence"/>
</dbReference>
<dbReference type="InterPro" id="IPR039422">
    <property type="entry name" value="MarR/SlyA-like"/>
</dbReference>
<dbReference type="STRING" id="994479.GCA_000194155_07133"/>
<proteinExistence type="predicted"/>
<dbReference type="Gene3D" id="1.10.10.10">
    <property type="entry name" value="Winged helix-like DNA-binding domain superfamily/Winged helix DNA-binding domain"/>
    <property type="match status" value="1"/>
</dbReference>